<accession>A0AA49IXX8</accession>
<evidence type="ECO:0000256" key="1">
    <source>
        <dbReference type="ARBA" id="ARBA00006739"/>
    </source>
</evidence>
<dbReference type="SUPFAM" id="SSF53448">
    <property type="entry name" value="Nucleotide-diphospho-sugar transferases"/>
    <property type="match status" value="1"/>
</dbReference>
<evidence type="ECO:0000256" key="4">
    <source>
        <dbReference type="SAM" id="Phobius"/>
    </source>
</evidence>
<protein>
    <submittedName>
        <fullName evidence="6">Glycosyltransferase</fullName>
        <ecNumber evidence="6">2.4.-.-</ecNumber>
    </submittedName>
</protein>
<keyword evidence="2 6" id="KW-0328">Glycosyltransferase</keyword>
<dbReference type="Gene3D" id="3.90.550.10">
    <property type="entry name" value="Spore Coat Polysaccharide Biosynthesis Protein SpsA, Chain A"/>
    <property type="match status" value="1"/>
</dbReference>
<comment type="similarity">
    <text evidence="1">Belongs to the glycosyltransferase 2 family.</text>
</comment>
<dbReference type="Pfam" id="PF00535">
    <property type="entry name" value="Glycos_transf_2"/>
    <property type="match status" value="1"/>
</dbReference>
<dbReference type="InterPro" id="IPR001173">
    <property type="entry name" value="Glyco_trans_2-like"/>
</dbReference>
<evidence type="ECO:0000256" key="3">
    <source>
        <dbReference type="ARBA" id="ARBA00022679"/>
    </source>
</evidence>
<name>A0AA49IXX8_9PROT</name>
<dbReference type="GO" id="GO:0016757">
    <property type="term" value="F:glycosyltransferase activity"/>
    <property type="evidence" value="ECO:0007669"/>
    <property type="project" value="UniProtKB-KW"/>
</dbReference>
<keyword evidence="3 6" id="KW-0808">Transferase</keyword>
<dbReference type="EC" id="2.4.-.-" evidence="6"/>
<keyword evidence="4" id="KW-0472">Membrane</keyword>
<gene>
    <name evidence="6" type="ORF">OHM77_12430</name>
</gene>
<reference evidence="6" key="1">
    <citation type="journal article" date="2023" name="Nat. Microbiol.">
        <title>Enrichment and characterization of a nitric oxide-reducing microbial community in a continuous bioreactor.</title>
        <authorList>
            <person name="Garrido-Amador P."/>
            <person name="Stortenbeker N."/>
            <person name="Wessels H.J.C.T."/>
            <person name="Speth D.R."/>
            <person name="Garcia-Heredia I."/>
            <person name="Kartal B."/>
        </authorList>
    </citation>
    <scope>NUCLEOTIDE SEQUENCE</scope>
    <source>
        <strain evidence="6">MAG1</strain>
    </source>
</reference>
<dbReference type="EMBL" id="CP107246">
    <property type="protein sequence ID" value="WIM05473.1"/>
    <property type="molecule type" value="Genomic_DNA"/>
</dbReference>
<dbReference type="KEGG" id="npv:OHM77_12430"/>
<keyword evidence="4" id="KW-1133">Transmembrane helix</keyword>
<organism evidence="6">
    <name type="scientific">Candidatus Nitricoxidivorans perseverans</name>
    <dbReference type="NCBI Taxonomy" id="2975601"/>
    <lineage>
        <taxon>Bacteria</taxon>
        <taxon>Pseudomonadati</taxon>
        <taxon>Pseudomonadota</taxon>
        <taxon>Betaproteobacteria</taxon>
        <taxon>Nitrosomonadales</taxon>
        <taxon>Sterolibacteriaceae</taxon>
        <taxon>Candidatus Nitricoxidivorans</taxon>
    </lineage>
</organism>
<evidence type="ECO:0000259" key="5">
    <source>
        <dbReference type="Pfam" id="PF00535"/>
    </source>
</evidence>
<dbReference type="PANTHER" id="PTHR43179">
    <property type="entry name" value="RHAMNOSYLTRANSFERASE WBBL"/>
    <property type="match status" value="1"/>
</dbReference>
<dbReference type="Proteomes" id="UP001234916">
    <property type="component" value="Chromosome"/>
</dbReference>
<proteinExistence type="inferred from homology"/>
<keyword evidence="4" id="KW-0812">Transmembrane</keyword>
<feature type="domain" description="Glycosyltransferase 2-like" evidence="5">
    <location>
        <begin position="19"/>
        <end position="125"/>
    </location>
</feature>
<evidence type="ECO:0000256" key="2">
    <source>
        <dbReference type="ARBA" id="ARBA00022676"/>
    </source>
</evidence>
<dbReference type="AlphaFoldDB" id="A0AA49IXX8"/>
<evidence type="ECO:0000313" key="6">
    <source>
        <dbReference type="EMBL" id="WIM05473.1"/>
    </source>
</evidence>
<feature type="transmembrane region" description="Helical" evidence="4">
    <location>
        <begin position="251"/>
        <end position="276"/>
    </location>
</feature>
<dbReference type="InterPro" id="IPR029044">
    <property type="entry name" value="Nucleotide-diphossugar_trans"/>
</dbReference>
<dbReference type="PANTHER" id="PTHR43179:SF12">
    <property type="entry name" value="GALACTOFURANOSYLTRANSFERASE GLFT2"/>
    <property type="match status" value="1"/>
</dbReference>
<sequence>MGLVRLQPGMNGTRAPVCSVCIANFNGEDLLRDCIDSVLAQQRFDPGIEIIVHDDASTDGSLALLREHYPRVEVIASRENAGFCVANNRMAERARGEWLLLLNNDAALFPDALATLHEWSARQSPQGIISLPQYDWHTGELVDRGCRLDPFYNPVPNLDPKRSEVAMAIGACLWIPRRLWLELGGFPPWFESIAEDMYLCCCARLRGYPVQIPDTSGYRHRQGGSFGGNRVAGGRLATTFRRRRLSERNKTFVMVACTPGWLLAPLLPIHLALLAIEGALLSLLRRDARVWRGIYAGILSALFKRRRELGEARRRNLAARKSTAGGYLRQFTPMPRKLAMLLRHGLPGIR</sequence>